<dbReference type="PANTHER" id="PTHR30511:SF0">
    <property type="entry name" value="ALANINE RACEMASE, CATABOLIC-RELATED"/>
    <property type="match status" value="1"/>
</dbReference>
<gene>
    <name evidence="8" type="ORF">JDV75_10085</name>
</gene>
<evidence type="ECO:0000256" key="3">
    <source>
        <dbReference type="ARBA" id="ARBA00023235"/>
    </source>
</evidence>
<dbReference type="InterPro" id="IPR029066">
    <property type="entry name" value="PLP-binding_barrel"/>
</dbReference>
<dbReference type="InterPro" id="IPR000821">
    <property type="entry name" value="Ala_racemase"/>
</dbReference>
<proteinExistence type="inferred from homology"/>
<keyword evidence="3 4" id="KW-0413">Isomerase</keyword>
<dbReference type="InterPro" id="IPR011079">
    <property type="entry name" value="Ala_racemase_C"/>
</dbReference>
<comment type="catalytic activity">
    <reaction evidence="4">
        <text>L-alanine = D-alanine</text>
        <dbReference type="Rhea" id="RHEA:20249"/>
        <dbReference type="ChEBI" id="CHEBI:57416"/>
        <dbReference type="ChEBI" id="CHEBI:57972"/>
        <dbReference type="EC" id="5.1.1.1"/>
    </reaction>
</comment>
<dbReference type="NCBIfam" id="TIGR00492">
    <property type="entry name" value="alr"/>
    <property type="match status" value="1"/>
</dbReference>
<comment type="function">
    <text evidence="4">Catalyzes the interconversion of L-alanine and D-alanine. May also act on other amino acids.</text>
</comment>
<comment type="cofactor">
    <cofactor evidence="1 4 5">
        <name>pyridoxal 5'-phosphate</name>
        <dbReference type="ChEBI" id="CHEBI:597326"/>
    </cofactor>
</comment>
<organism evidence="8 9">
    <name type="scientific">Corynebacterium meridianum</name>
    <dbReference type="NCBI Taxonomy" id="2765363"/>
    <lineage>
        <taxon>Bacteria</taxon>
        <taxon>Bacillati</taxon>
        <taxon>Actinomycetota</taxon>
        <taxon>Actinomycetes</taxon>
        <taxon>Mycobacteriales</taxon>
        <taxon>Corynebacteriaceae</taxon>
        <taxon>Corynebacterium</taxon>
    </lineage>
</organism>
<keyword evidence="2 4" id="KW-0663">Pyridoxal phosphate</keyword>
<dbReference type="GO" id="GO:0030170">
    <property type="term" value="F:pyridoxal phosphate binding"/>
    <property type="evidence" value="ECO:0007669"/>
    <property type="project" value="UniProtKB-UniRule"/>
</dbReference>
<dbReference type="GO" id="GO:0008784">
    <property type="term" value="F:alanine racemase activity"/>
    <property type="evidence" value="ECO:0007669"/>
    <property type="project" value="UniProtKB-UniRule"/>
</dbReference>
<keyword evidence="9" id="KW-1185">Reference proteome</keyword>
<protein>
    <recommendedName>
        <fullName evidence="4">Alanine racemase</fullName>
        <ecNumber evidence="4">5.1.1.1</ecNumber>
    </recommendedName>
</protein>
<dbReference type="SUPFAM" id="SSF50621">
    <property type="entry name" value="Alanine racemase C-terminal domain-like"/>
    <property type="match status" value="1"/>
</dbReference>
<sequence>MELLTARIDLAAIAHNTRLIKRRAGDSQLMAVVKADGYNHGAPRVAAVMADNGADQFGVATLAEAHALRVGGITAPVLSWIWTPGQDIAAAIRDNIDLGVSSPEHAHAVIDAARSLGTTARVTVKADTGLHRSGVPAGDWGAVFGMLADASDAVEVTGVFSHLACADEPANPENDAQAARLRDAIRAARDAGLNPTINHLSNSPAVLTGGDLGFDMVRPGLALYGLDPVAGGDSDLRPAMTLAATVTVVKPVAAGEGVSYGHTWRAGHEGTLAVVSMGYADGLARALAGKIGVTIDGHRYQQVGVVCMDQIVIDLGSNPCGVNPGDEALIFGPGTSGEMTTYEVADALETIPYEIICRPHGRVVREYVGR</sequence>
<comment type="pathway">
    <text evidence="4">Amino-acid biosynthesis; D-alanine biosynthesis; D-alanine from L-alanine: step 1/1.</text>
</comment>
<evidence type="ECO:0000256" key="1">
    <source>
        <dbReference type="ARBA" id="ARBA00001933"/>
    </source>
</evidence>
<evidence type="ECO:0000256" key="5">
    <source>
        <dbReference type="PIRSR" id="PIRSR600821-50"/>
    </source>
</evidence>
<feature type="active site" description="Proton acceptor; specific for L-alanine" evidence="4">
    <location>
        <position position="260"/>
    </location>
</feature>
<dbReference type="PANTHER" id="PTHR30511">
    <property type="entry name" value="ALANINE RACEMASE"/>
    <property type="match status" value="1"/>
</dbReference>
<dbReference type="Pfam" id="PF00842">
    <property type="entry name" value="Ala_racemase_C"/>
    <property type="match status" value="1"/>
</dbReference>
<dbReference type="EMBL" id="JAEIOS010000013">
    <property type="protein sequence ID" value="MBI8990100.1"/>
    <property type="molecule type" value="Genomic_DNA"/>
</dbReference>
<evidence type="ECO:0000256" key="2">
    <source>
        <dbReference type="ARBA" id="ARBA00022898"/>
    </source>
</evidence>
<dbReference type="InterPro" id="IPR009006">
    <property type="entry name" value="Ala_racemase/Decarboxylase_C"/>
</dbReference>
<dbReference type="EC" id="5.1.1.1" evidence="4"/>
<reference evidence="8" key="1">
    <citation type="submission" date="2020-12" db="EMBL/GenBank/DDBJ databases">
        <title>Genome public.</title>
        <authorList>
            <person name="Sun Q."/>
        </authorList>
    </citation>
    <scope>NUCLEOTIDE SEQUENCE</scope>
    <source>
        <strain evidence="8">CCM 8863</strain>
    </source>
</reference>
<dbReference type="HAMAP" id="MF_01201">
    <property type="entry name" value="Ala_racemase"/>
    <property type="match status" value="1"/>
</dbReference>
<evidence type="ECO:0000256" key="6">
    <source>
        <dbReference type="PIRSR" id="PIRSR600821-52"/>
    </source>
</evidence>
<dbReference type="Gene3D" id="3.20.20.10">
    <property type="entry name" value="Alanine racemase"/>
    <property type="match status" value="1"/>
</dbReference>
<dbReference type="GO" id="GO:0005829">
    <property type="term" value="C:cytosol"/>
    <property type="evidence" value="ECO:0007669"/>
    <property type="project" value="TreeGrafter"/>
</dbReference>
<evidence type="ECO:0000313" key="9">
    <source>
        <dbReference type="Proteomes" id="UP000645966"/>
    </source>
</evidence>
<dbReference type="GO" id="GO:0009252">
    <property type="term" value="P:peptidoglycan biosynthetic process"/>
    <property type="evidence" value="ECO:0007669"/>
    <property type="project" value="TreeGrafter"/>
</dbReference>
<evidence type="ECO:0000259" key="7">
    <source>
        <dbReference type="SMART" id="SM01005"/>
    </source>
</evidence>
<feature type="binding site" evidence="4 6">
    <location>
        <position position="308"/>
    </location>
    <ligand>
        <name>substrate</name>
    </ligand>
</feature>
<dbReference type="FunFam" id="3.20.20.10:FF:000002">
    <property type="entry name" value="Alanine racemase"/>
    <property type="match status" value="1"/>
</dbReference>
<comment type="caution">
    <text evidence="8">The sequence shown here is derived from an EMBL/GenBank/DDBJ whole genome shotgun (WGS) entry which is preliminary data.</text>
</comment>
<dbReference type="Gene3D" id="2.40.37.10">
    <property type="entry name" value="Lyase, Ornithine Decarboxylase, Chain A, domain 1"/>
    <property type="match status" value="1"/>
</dbReference>
<dbReference type="InterPro" id="IPR001608">
    <property type="entry name" value="Ala_racemase_N"/>
</dbReference>
<feature type="active site" description="Proton acceptor; specific for D-alanine" evidence="4">
    <location>
        <position position="34"/>
    </location>
</feature>
<accession>A0A934I2K0</accession>
<comment type="similarity">
    <text evidence="4">Belongs to the alanine racemase family.</text>
</comment>
<dbReference type="GO" id="GO:0030632">
    <property type="term" value="P:D-alanine biosynthetic process"/>
    <property type="evidence" value="ECO:0007669"/>
    <property type="project" value="UniProtKB-UniRule"/>
</dbReference>
<feature type="modified residue" description="N6-(pyridoxal phosphate)lysine" evidence="4 5">
    <location>
        <position position="34"/>
    </location>
</feature>
<dbReference type="RefSeq" id="WP_198739129.1">
    <property type="nucleotide sequence ID" value="NZ_JAEIOS010000013.1"/>
</dbReference>
<name>A0A934I2K0_9CORY</name>
<feature type="binding site" evidence="4 6">
    <location>
        <position position="132"/>
    </location>
    <ligand>
        <name>substrate</name>
    </ligand>
</feature>
<dbReference type="AlphaFoldDB" id="A0A934I2K0"/>
<dbReference type="PRINTS" id="PR00992">
    <property type="entry name" value="ALARACEMASE"/>
</dbReference>
<evidence type="ECO:0000313" key="8">
    <source>
        <dbReference type="EMBL" id="MBI8990100.1"/>
    </source>
</evidence>
<dbReference type="Pfam" id="PF01168">
    <property type="entry name" value="Ala_racemase_N"/>
    <property type="match status" value="1"/>
</dbReference>
<dbReference type="Proteomes" id="UP000645966">
    <property type="component" value="Unassembled WGS sequence"/>
</dbReference>
<evidence type="ECO:0000256" key="4">
    <source>
        <dbReference type="HAMAP-Rule" id="MF_01201"/>
    </source>
</evidence>
<dbReference type="SUPFAM" id="SSF51419">
    <property type="entry name" value="PLP-binding barrel"/>
    <property type="match status" value="1"/>
</dbReference>
<dbReference type="CDD" id="cd00430">
    <property type="entry name" value="PLPDE_III_AR"/>
    <property type="match status" value="1"/>
</dbReference>
<feature type="domain" description="Alanine racemase C-terminal" evidence="7">
    <location>
        <begin position="239"/>
        <end position="368"/>
    </location>
</feature>
<dbReference type="SMART" id="SM01005">
    <property type="entry name" value="Ala_racemase_C"/>
    <property type="match status" value="1"/>
</dbReference>